<comment type="catalytic activity">
    <reaction evidence="15">
        <text>[GlcNAc-(1-&gt;4)-Mur2Ac(oyl-L-Ala-gamma-D-Glu-L-Lys-D-Ala-D-Ala)](n)-di-trans,octa-cis-undecaprenyl diphosphate + beta-D-GlcNAc-(1-&gt;4)-Mur2Ac(oyl-L-Ala-gamma-D-Glu-L-Lys-D-Ala-D-Ala)-di-trans,octa-cis-undecaprenyl diphosphate = [GlcNAc-(1-&gt;4)-Mur2Ac(oyl-L-Ala-gamma-D-Glu-L-Lys-D-Ala-D-Ala)](n+1)-di-trans,octa-cis-undecaprenyl diphosphate + di-trans,octa-cis-undecaprenyl diphosphate + H(+)</text>
        <dbReference type="Rhea" id="RHEA:23708"/>
        <dbReference type="Rhea" id="RHEA-COMP:9602"/>
        <dbReference type="Rhea" id="RHEA-COMP:9603"/>
        <dbReference type="ChEBI" id="CHEBI:15378"/>
        <dbReference type="ChEBI" id="CHEBI:58405"/>
        <dbReference type="ChEBI" id="CHEBI:60033"/>
        <dbReference type="ChEBI" id="CHEBI:78435"/>
        <dbReference type="EC" id="2.4.99.28"/>
    </reaction>
</comment>
<evidence type="ECO:0000256" key="8">
    <source>
        <dbReference type="ARBA" id="ARBA00023136"/>
    </source>
</evidence>
<keyword evidence="6" id="KW-0573">Peptidoglycan synthesis</keyword>
<dbReference type="Pfam" id="PF01098">
    <property type="entry name" value="FTSW_RODA_SPOVE"/>
    <property type="match status" value="1"/>
</dbReference>
<organism evidence="17 18">
    <name type="scientific">Sphingopyxis macrogoltabida</name>
    <name type="common">Sphingomonas macrogoltabidus</name>
    <dbReference type="NCBI Taxonomy" id="33050"/>
    <lineage>
        <taxon>Bacteria</taxon>
        <taxon>Pseudomonadati</taxon>
        <taxon>Pseudomonadota</taxon>
        <taxon>Alphaproteobacteria</taxon>
        <taxon>Sphingomonadales</taxon>
        <taxon>Sphingomonadaceae</taxon>
        <taxon>Sphingopyxis</taxon>
    </lineage>
</organism>
<dbReference type="KEGG" id="smag:AN936_12635"/>
<feature type="transmembrane region" description="Helical" evidence="16">
    <location>
        <begin position="119"/>
        <end position="136"/>
    </location>
</feature>
<evidence type="ECO:0000256" key="16">
    <source>
        <dbReference type="SAM" id="Phobius"/>
    </source>
</evidence>
<dbReference type="GO" id="GO:0051301">
    <property type="term" value="P:cell division"/>
    <property type="evidence" value="ECO:0007669"/>
    <property type="project" value="UniProtKB-KW"/>
</dbReference>
<feature type="transmembrane region" description="Helical" evidence="16">
    <location>
        <begin position="208"/>
        <end position="225"/>
    </location>
</feature>
<keyword evidence="17" id="KW-0132">Cell division</keyword>
<dbReference type="EMBL" id="CP012700">
    <property type="protein sequence ID" value="ALH81182.1"/>
    <property type="molecule type" value="Genomic_DNA"/>
</dbReference>
<feature type="transmembrane region" description="Helical" evidence="16">
    <location>
        <begin position="231"/>
        <end position="248"/>
    </location>
</feature>
<comment type="subcellular location">
    <subcellularLocation>
        <location evidence="1">Membrane</location>
        <topology evidence="1">Multi-pass membrane protein</topology>
    </subcellularLocation>
</comment>
<sequence length="439" mass="47594">MRLRGISTSLDASGRGETPFDAARIWGMSGGMDNMDATSERPVIATTRTVKRRGPRLSRADRTPLGLWFWEIDRVLLLLVSMLIAVGLVAVAAASPVAAQKLSTTTASLDPLYYFYRQLMWVMVGVPVMLAVSMLPKPQARRFAIYGTVVFLVLLFLVPLVGTSVNGAQRWLGSGVLRLQPSEFLKPFFAVSLAWILSLRLHDQSLPVVPLSFVLTGVIALLLMGQPDLGQTIIFAATWFVLVLVAGLSMRIMGMLAGAGLAGIVLAYFFYPVAQQRINIWLFAEGDSFQVDKAHATLTAGGLIGTGPGAGLAKFQLPEAHTDYIFSVIGEEFGMIACIAIAILYLAIIVRVLVRLLDEEDSFLILAVAGLIAQFGGQATINMAVNTQLFPSKGMTLPFISYGGSSFLALSMGMGLLLSLTRRNPYAARVSMTRNWNKR</sequence>
<evidence type="ECO:0000256" key="11">
    <source>
        <dbReference type="ARBA" id="ARBA00038053"/>
    </source>
</evidence>
<dbReference type="PANTHER" id="PTHR30474">
    <property type="entry name" value="CELL CYCLE PROTEIN"/>
    <property type="match status" value="1"/>
</dbReference>
<evidence type="ECO:0000256" key="7">
    <source>
        <dbReference type="ARBA" id="ARBA00022989"/>
    </source>
</evidence>
<name>A0A0N9U7D7_SPHMC</name>
<evidence type="ECO:0000256" key="9">
    <source>
        <dbReference type="ARBA" id="ARBA00032370"/>
    </source>
</evidence>
<gene>
    <name evidence="17" type="ORF">AN936_12635</name>
</gene>
<keyword evidence="2" id="KW-0328">Glycosyltransferase</keyword>
<dbReference type="GO" id="GO:0008360">
    <property type="term" value="P:regulation of cell shape"/>
    <property type="evidence" value="ECO:0007669"/>
    <property type="project" value="UniProtKB-KW"/>
</dbReference>
<evidence type="ECO:0000256" key="3">
    <source>
        <dbReference type="ARBA" id="ARBA00022679"/>
    </source>
</evidence>
<dbReference type="EC" id="2.4.99.28" evidence="14"/>
<evidence type="ECO:0000256" key="13">
    <source>
        <dbReference type="ARBA" id="ARBA00041418"/>
    </source>
</evidence>
<dbReference type="GO" id="GO:0015648">
    <property type="term" value="F:lipid-linked peptidoglycan transporter activity"/>
    <property type="evidence" value="ECO:0007669"/>
    <property type="project" value="TreeGrafter"/>
</dbReference>
<feature type="transmembrane region" description="Helical" evidence="16">
    <location>
        <begin position="184"/>
        <end position="201"/>
    </location>
</feature>
<feature type="transmembrane region" description="Helical" evidence="16">
    <location>
        <begin position="363"/>
        <end position="385"/>
    </location>
</feature>
<keyword evidence="7 16" id="KW-1133">Transmembrane helix</keyword>
<feature type="transmembrane region" description="Helical" evidence="16">
    <location>
        <begin position="255"/>
        <end position="274"/>
    </location>
</feature>
<protein>
    <recommendedName>
        <fullName evidence="12">Probable peptidoglycan glycosyltransferase FtsW</fullName>
        <ecNumber evidence="14">2.4.99.28</ecNumber>
    </recommendedName>
    <alternativeName>
        <fullName evidence="13">Cell division protein FtsW</fullName>
    </alternativeName>
    <alternativeName>
        <fullName evidence="10">Cell wall polymerase</fullName>
    </alternativeName>
    <alternativeName>
        <fullName evidence="9">Peptidoglycan polymerase</fullName>
    </alternativeName>
</protein>
<dbReference type="GO" id="GO:0008955">
    <property type="term" value="F:peptidoglycan glycosyltransferase activity"/>
    <property type="evidence" value="ECO:0007669"/>
    <property type="project" value="UniProtKB-EC"/>
</dbReference>
<evidence type="ECO:0000256" key="1">
    <source>
        <dbReference type="ARBA" id="ARBA00004141"/>
    </source>
</evidence>
<feature type="transmembrane region" description="Helical" evidence="16">
    <location>
        <begin position="333"/>
        <end position="354"/>
    </location>
</feature>
<proteinExistence type="inferred from homology"/>
<evidence type="ECO:0000256" key="12">
    <source>
        <dbReference type="ARBA" id="ARBA00041185"/>
    </source>
</evidence>
<reference evidence="17 18" key="1">
    <citation type="journal article" date="2015" name="Genome Announc.">
        <title>Complete Genome Sequence of Polypropylene Glycol- and Polyethylene Glycol-Degrading Sphingopyxis macrogoltabida Strain EY-1.</title>
        <authorList>
            <person name="Ohtsubo Y."/>
            <person name="Nagata Y."/>
            <person name="Numata M."/>
            <person name="Tsuchikane K."/>
            <person name="Hosoyama A."/>
            <person name="Yamazoe A."/>
            <person name="Tsuda M."/>
            <person name="Fujita N."/>
            <person name="Kawai F."/>
        </authorList>
    </citation>
    <scope>NUCLEOTIDE SEQUENCE [LARGE SCALE GENOMIC DNA]</scope>
    <source>
        <strain evidence="17 18">EY-1</strain>
    </source>
</reference>
<dbReference type="Proteomes" id="UP000058074">
    <property type="component" value="Chromosome"/>
</dbReference>
<dbReference type="GO" id="GO:0005886">
    <property type="term" value="C:plasma membrane"/>
    <property type="evidence" value="ECO:0007669"/>
    <property type="project" value="TreeGrafter"/>
</dbReference>
<evidence type="ECO:0000256" key="5">
    <source>
        <dbReference type="ARBA" id="ARBA00022960"/>
    </source>
</evidence>
<keyword evidence="5" id="KW-0133">Cell shape</keyword>
<feature type="transmembrane region" description="Helical" evidence="16">
    <location>
        <begin position="143"/>
        <end position="164"/>
    </location>
</feature>
<dbReference type="AlphaFoldDB" id="A0A0N9U7D7"/>
<evidence type="ECO:0000256" key="2">
    <source>
        <dbReference type="ARBA" id="ARBA00022676"/>
    </source>
</evidence>
<keyword evidence="8 16" id="KW-0472">Membrane</keyword>
<keyword evidence="17" id="KW-0131">Cell cycle</keyword>
<evidence type="ECO:0000256" key="4">
    <source>
        <dbReference type="ARBA" id="ARBA00022692"/>
    </source>
</evidence>
<accession>A0A0N9U7D7</accession>
<evidence type="ECO:0000256" key="10">
    <source>
        <dbReference type="ARBA" id="ARBA00033270"/>
    </source>
</evidence>
<comment type="similarity">
    <text evidence="11">Belongs to the SEDS family. FtsW subfamily.</text>
</comment>
<keyword evidence="3" id="KW-0808">Transferase</keyword>
<dbReference type="GO" id="GO:0009252">
    <property type="term" value="P:peptidoglycan biosynthetic process"/>
    <property type="evidence" value="ECO:0007669"/>
    <property type="project" value="UniProtKB-KW"/>
</dbReference>
<feature type="transmembrane region" description="Helical" evidence="16">
    <location>
        <begin position="75"/>
        <end position="99"/>
    </location>
</feature>
<evidence type="ECO:0000313" key="18">
    <source>
        <dbReference type="Proteomes" id="UP000058074"/>
    </source>
</evidence>
<evidence type="ECO:0000256" key="15">
    <source>
        <dbReference type="ARBA" id="ARBA00049902"/>
    </source>
</evidence>
<dbReference type="PANTHER" id="PTHR30474:SF2">
    <property type="entry name" value="PEPTIDOGLYCAN GLYCOSYLTRANSFERASE FTSW-RELATED"/>
    <property type="match status" value="1"/>
</dbReference>
<evidence type="ECO:0000313" key="17">
    <source>
        <dbReference type="EMBL" id="ALH81182.1"/>
    </source>
</evidence>
<feature type="transmembrane region" description="Helical" evidence="16">
    <location>
        <begin position="397"/>
        <end position="420"/>
    </location>
</feature>
<evidence type="ECO:0000256" key="14">
    <source>
        <dbReference type="ARBA" id="ARBA00044770"/>
    </source>
</evidence>
<keyword evidence="4 16" id="KW-0812">Transmembrane</keyword>
<dbReference type="GO" id="GO:0032153">
    <property type="term" value="C:cell division site"/>
    <property type="evidence" value="ECO:0007669"/>
    <property type="project" value="TreeGrafter"/>
</dbReference>
<dbReference type="InterPro" id="IPR001182">
    <property type="entry name" value="FtsW/RodA"/>
</dbReference>
<evidence type="ECO:0000256" key="6">
    <source>
        <dbReference type="ARBA" id="ARBA00022984"/>
    </source>
</evidence>
<dbReference type="PATRIC" id="fig|33050.5.peg.2607"/>